<dbReference type="Pfam" id="PF25601">
    <property type="entry name" value="AAA_lid_14"/>
    <property type="match status" value="1"/>
</dbReference>
<keyword evidence="6" id="KW-0010">Activator</keyword>
<keyword evidence="7" id="KW-0804">Transcription</keyword>
<dbReference type="SUPFAM" id="SSF52540">
    <property type="entry name" value="P-loop containing nucleoside triphosphate hydrolases"/>
    <property type="match status" value="1"/>
</dbReference>
<dbReference type="GO" id="GO:0000160">
    <property type="term" value="P:phosphorelay signal transduction system"/>
    <property type="evidence" value="ECO:0007669"/>
    <property type="project" value="UniProtKB-KW"/>
</dbReference>
<evidence type="ECO:0000256" key="8">
    <source>
        <dbReference type="PROSITE-ProRule" id="PRU00169"/>
    </source>
</evidence>
<dbReference type="Gene3D" id="3.40.50.2300">
    <property type="match status" value="1"/>
</dbReference>
<dbReference type="Proteomes" id="UP000557392">
    <property type="component" value="Unassembled WGS sequence"/>
</dbReference>
<dbReference type="PANTHER" id="PTHR32071">
    <property type="entry name" value="TRANSCRIPTIONAL REGULATORY PROTEIN"/>
    <property type="match status" value="1"/>
</dbReference>
<evidence type="ECO:0000313" key="12">
    <source>
        <dbReference type="Proteomes" id="UP000557392"/>
    </source>
</evidence>
<dbReference type="InterPro" id="IPR002078">
    <property type="entry name" value="Sigma_54_int"/>
</dbReference>
<dbReference type="PROSITE" id="PS00675">
    <property type="entry name" value="SIGMA54_INTERACT_1"/>
    <property type="match status" value="1"/>
</dbReference>
<dbReference type="Pfam" id="PF02954">
    <property type="entry name" value="HTH_8"/>
    <property type="match status" value="1"/>
</dbReference>
<feature type="domain" description="Response regulatory" evidence="10">
    <location>
        <begin position="7"/>
        <end position="116"/>
    </location>
</feature>
<dbReference type="PRINTS" id="PR01590">
    <property type="entry name" value="HTHFIS"/>
</dbReference>
<dbReference type="InterPro" id="IPR003593">
    <property type="entry name" value="AAA+_ATPase"/>
</dbReference>
<dbReference type="InterPro" id="IPR025944">
    <property type="entry name" value="Sigma_54_int_dom_CS"/>
</dbReference>
<dbReference type="CDD" id="cd00009">
    <property type="entry name" value="AAA"/>
    <property type="match status" value="1"/>
</dbReference>
<name>A0A7W6JVB6_9SPHN</name>
<organism evidence="11 12">
    <name type="scientific">Sphingomonas kyeonggiensis</name>
    <dbReference type="NCBI Taxonomy" id="1268553"/>
    <lineage>
        <taxon>Bacteria</taxon>
        <taxon>Pseudomonadati</taxon>
        <taxon>Pseudomonadota</taxon>
        <taxon>Alphaproteobacteria</taxon>
        <taxon>Sphingomonadales</taxon>
        <taxon>Sphingomonadaceae</taxon>
        <taxon>Sphingomonas</taxon>
    </lineage>
</organism>
<comment type="caution">
    <text evidence="8">Lacks conserved residue(s) required for the propagation of feature annotation.</text>
</comment>
<dbReference type="GO" id="GO:0005524">
    <property type="term" value="F:ATP binding"/>
    <property type="evidence" value="ECO:0007669"/>
    <property type="project" value="UniProtKB-KW"/>
</dbReference>
<keyword evidence="4" id="KW-0805">Transcription regulation</keyword>
<dbReference type="RefSeq" id="WP_183998475.1">
    <property type="nucleotide sequence ID" value="NZ_JACIEH010000002.1"/>
</dbReference>
<dbReference type="PROSITE" id="PS50110">
    <property type="entry name" value="RESPONSE_REGULATORY"/>
    <property type="match status" value="1"/>
</dbReference>
<evidence type="ECO:0000256" key="7">
    <source>
        <dbReference type="ARBA" id="ARBA00023163"/>
    </source>
</evidence>
<dbReference type="InterPro" id="IPR001789">
    <property type="entry name" value="Sig_transdc_resp-reg_receiver"/>
</dbReference>
<evidence type="ECO:0000256" key="1">
    <source>
        <dbReference type="ARBA" id="ARBA00022741"/>
    </source>
</evidence>
<evidence type="ECO:0000256" key="4">
    <source>
        <dbReference type="ARBA" id="ARBA00023015"/>
    </source>
</evidence>
<dbReference type="AlphaFoldDB" id="A0A7W6JVB6"/>
<dbReference type="SUPFAM" id="SSF52172">
    <property type="entry name" value="CheY-like"/>
    <property type="match status" value="1"/>
</dbReference>
<dbReference type="InterPro" id="IPR025662">
    <property type="entry name" value="Sigma_54_int_dom_ATP-bd_1"/>
</dbReference>
<dbReference type="EMBL" id="JACIEH010000002">
    <property type="protein sequence ID" value="MBB4099181.1"/>
    <property type="molecule type" value="Genomic_DNA"/>
</dbReference>
<reference evidence="11 12" key="1">
    <citation type="submission" date="2020-08" db="EMBL/GenBank/DDBJ databases">
        <title>Genomic Encyclopedia of Type Strains, Phase IV (KMG-IV): sequencing the most valuable type-strain genomes for metagenomic binning, comparative biology and taxonomic classification.</title>
        <authorList>
            <person name="Goeker M."/>
        </authorList>
    </citation>
    <scope>NUCLEOTIDE SEQUENCE [LARGE SCALE GENOMIC DNA]</scope>
    <source>
        <strain evidence="11 12">DSM 101806</strain>
    </source>
</reference>
<dbReference type="Pfam" id="PF00158">
    <property type="entry name" value="Sigma54_activat"/>
    <property type="match status" value="1"/>
</dbReference>
<evidence type="ECO:0000256" key="3">
    <source>
        <dbReference type="ARBA" id="ARBA00023012"/>
    </source>
</evidence>
<evidence type="ECO:0000313" key="11">
    <source>
        <dbReference type="EMBL" id="MBB4099181.1"/>
    </source>
</evidence>
<dbReference type="GO" id="GO:0043565">
    <property type="term" value="F:sequence-specific DNA binding"/>
    <property type="evidence" value="ECO:0007669"/>
    <property type="project" value="InterPro"/>
</dbReference>
<proteinExistence type="predicted"/>
<feature type="domain" description="Sigma-54 factor interaction" evidence="9">
    <location>
        <begin position="128"/>
        <end position="357"/>
    </location>
</feature>
<dbReference type="InterPro" id="IPR058031">
    <property type="entry name" value="AAA_lid_NorR"/>
</dbReference>
<dbReference type="Gene3D" id="3.40.50.300">
    <property type="entry name" value="P-loop containing nucleotide triphosphate hydrolases"/>
    <property type="match status" value="1"/>
</dbReference>
<keyword evidence="3" id="KW-0902">Two-component regulatory system</keyword>
<keyword evidence="12" id="KW-1185">Reference proteome</keyword>
<dbReference type="SMART" id="SM00382">
    <property type="entry name" value="AAA"/>
    <property type="match status" value="1"/>
</dbReference>
<sequence length="438" mass="46772">MIHGWPRLVLLGGNDEIRGRIDRVACSLGAGLRVIETAPDGNDRLCDQVQIALMSMPAPRAAFAQMRRAFPAARVIVFGSDASQQAAIEAFRSGADDFIARDMDESQLAQLLGGHLDPDAQPDATDGMAGRSAALTAARDYALRLAPSNVSVLVTGETGTGKDCFAALLHRRGRRARGPLVALNCAAIPDGLLEGELFGYERGAFSGALTAYPGKLKLADGGTLLLDEIGELSLAGQAKLLRAIESREVYRLGATAPTRFDARIVATTNRDLRAEIESGGFREDLFYRLAVACIELPPLRDRREDIMPIACHLLRELAASSSLPVPAIACGVAAVLEGHDWPGNVRELRNVIEIALVTCNAGQITPDDLPSYLFACAPALRQGQGQGEDERGILLQALERAGGNKSVAAKALSCSRMTLYRKLARHGLIEESAILSMV</sequence>
<keyword evidence="5 11" id="KW-0238">DNA-binding</keyword>
<dbReference type="InterPro" id="IPR025943">
    <property type="entry name" value="Sigma_54_int_dom_ATP-bd_2"/>
</dbReference>
<dbReference type="GO" id="GO:0006355">
    <property type="term" value="P:regulation of DNA-templated transcription"/>
    <property type="evidence" value="ECO:0007669"/>
    <property type="project" value="InterPro"/>
</dbReference>
<dbReference type="PROSITE" id="PS50045">
    <property type="entry name" value="SIGMA54_INTERACT_4"/>
    <property type="match status" value="1"/>
</dbReference>
<dbReference type="PROSITE" id="PS00676">
    <property type="entry name" value="SIGMA54_INTERACT_2"/>
    <property type="match status" value="1"/>
</dbReference>
<keyword evidence="1" id="KW-0547">Nucleotide-binding</keyword>
<dbReference type="Gene3D" id="1.10.8.60">
    <property type="match status" value="1"/>
</dbReference>
<keyword evidence="2" id="KW-0067">ATP-binding</keyword>
<evidence type="ECO:0000256" key="5">
    <source>
        <dbReference type="ARBA" id="ARBA00023125"/>
    </source>
</evidence>
<evidence type="ECO:0000256" key="2">
    <source>
        <dbReference type="ARBA" id="ARBA00022840"/>
    </source>
</evidence>
<dbReference type="PROSITE" id="PS00688">
    <property type="entry name" value="SIGMA54_INTERACT_3"/>
    <property type="match status" value="1"/>
</dbReference>
<dbReference type="InterPro" id="IPR027417">
    <property type="entry name" value="P-loop_NTPase"/>
</dbReference>
<gene>
    <name evidence="11" type="ORF">GGR46_002745</name>
</gene>
<dbReference type="SUPFAM" id="SSF46689">
    <property type="entry name" value="Homeodomain-like"/>
    <property type="match status" value="1"/>
</dbReference>
<dbReference type="InterPro" id="IPR009057">
    <property type="entry name" value="Homeodomain-like_sf"/>
</dbReference>
<dbReference type="PANTHER" id="PTHR32071:SF122">
    <property type="entry name" value="SIGMA FACTOR"/>
    <property type="match status" value="1"/>
</dbReference>
<dbReference type="Gene3D" id="1.10.10.60">
    <property type="entry name" value="Homeodomain-like"/>
    <property type="match status" value="1"/>
</dbReference>
<evidence type="ECO:0000259" key="9">
    <source>
        <dbReference type="PROSITE" id="PS50045"/>
    </source>
</evidence>
<evidence type="ECO:0000256" key="6">
    <source>
        <dbReference type="ARBA" id="ARBA00023159"/>
    </source>
</evidence>
<accession>A0A7W6JVB6</accession>
<dbReference type="FunFam" id="3.40.50.300:FF:000006">
    <property type="entry name" value="DNA-binding transcriptional regulator NtrC"/>
    <property type="match status" value="1"/>
</dbReference>
<evidence type="ECO:0000259" key="10">
    <source>
        <dbReference type="PROSITE" id="PS50110"/>
    </source>
</evidence>
<dbReference type="InterPro" id="IPR011006">
    <property type="entry name" value="CheY-like_superfamily"/>
</dbReference>
<protein>
    <submittedName>
        <fullName evidence="11">DNA-binding NtrC family response regulator</fullName>
    </submittedName>
</protein>
<dbReference type="InterPro" id="IPR002197">
    <property type="entry name" value="HTH_Fis"/>
</dbReference>
<comment type="caution">
    <text evidence="11">The sequence shown here is derived from an EMBL/GenBank/DDBJ whole genome shotgun (WGS) entry which is preliminary data.</text>
</comment>